<organism evidence="1 2">
    <name type="scientific">Candidatus Scatomorpha pullistercoris</name>
    <dbReference type="NCBI Taxonomy" id="2840929"/>
    <lineage>
        <taxon>Bacteria</taxon>
        <taxon>Bacillati</taxon>
        <taxon>Bacillota</taxon>
        <taxon>Clostridia</taxon>
        <taxon>Eubacteriales</taxon>
        <taxon>Candidatus Scatomorpha</taxon>
    </lineage>
</organism>
<reference evidence="1" key="1">
    <citation type="submission" date="2020-10" db="EMBL/GenBank/DDBJ databases">
        <authorList>
            <person name="Gilroy R."/>
        </authorList>
    </citation>
    <scope>NUCLEOTIDE SEQUENCE</scope>
    <source>
        <strain evidence="1">ChiHecec3B27-6122</strain>
    </source>
</reference>
<gene>
    <name evidence="1" type="ORF">IAD42_06485</name>
</gene>
<dbReference type="Proteomes" id="UP000886876">
    <property type="component" value="Unassembled WGS sequence"/>
</dbReference>
<dbReference type="EMBL" id="DVJS01000161">
    <property type="protein sequence ID" value="HIS97605.1"/>
    <property type="molecule type" value="Genomic_DNA"/>
</dbReference>
<evidence type="ECO:0000313" key="1">
    <source>
        <dbReference type="EMBL" id="HIS97605.1"/>
    </source>
</evidence>
<protein>
    <submittedName>
        <fullName evidence="1">Uncharacterized protein</fullName>
    </submittedName>
</protein>
<name>A0A9D1G5B3_9FIRM</name>
<feature type="non-terminal residue" evidence="1">
    <location>
        <position position="46"/>
    </location>
</feature>
<sequence>MDDVFGRMLELSRKGYFCAQILMQLALDAEGKDCPELIRAMGGLNA</sequence>
<evidence type="ECO:0000313" key="2">
    <source>
        <dbReference type="Proteomes" id="UP000886876"/>
    </source>
</evidence>
<accession>A0A9D1G5B3</accession>
<comment type="caution">
    <text evidence="1">The sequence shown here is derived from an EMBL/GenBank/DDBJ whole genome shotgun (WGS) entry which is preliminary data.</text>
</comment>
<proteinExistence type="predicted"/>
<dbReference type="AlphaFoldDB" id="A0A9D1G5B3"/>
<reference evidence="1" key="2">
    <citation type="journal article" date="2021" name="PeerJ">
        <title>Extensive microbial diversity within the chicken gut microbiome revealed by metagenomics and culture.</title>
        <authorList>
            <person name="Gilroy R."/>
            <person name="Ravi A."/>
            <person name="Getino M."/>
            <person name="Pursley I."/>
            <person name="Horton D.L."/>
            <person name="Alikhan N.F."/>
            <person name="Baker D."/>
            <person name="Gharbi K."/>
            <person name="Hall N."/>
            <person name="Watson M."/>
            <person name="Adriaenssens E.M."/>
            <person name="Foster-Nyarko E."/>
            <person name="Jarju S."/>
            <person name="Secka A."/>
            <person name="Antonio M."/>
            <person name="Oren A."/>
            <person name="Chaudhuri R.R."/>
            <person name="La Ragione R."/>
            <person name="Hildebrand F."/>
            <person name="Pallen M.J."/>
        </authorList>
    </citation>
    <scope>NUCLEOTIDE SEQUENCE</scope>
    <source>
        <strain evidence="1">ChiHecec3B27-6122</strain>
    </source>
</reference>